<reference evidence="5 6" key="1">
    <citation type="submission" date="2012-08" db="EMBL/GenBank/DDBJ databases">
        <title>Oryza genome evolution.</title>
        <authorList>
            <person name="Wing R.A."/>
        </authorList>
    </citation>
    <scope>NUCLEOTIDE SEQUENCE</scope>
</reference>
<dbReference type="PANTHER" id="PTHR24096">
    <property type="entry name" value="LONG-CHAIN-FATTY-ACID--COA LIGASE"/>
    <property type="match status" value="1"/>
</dbReference>
<dbReference type="InterPro" id="IPR000873">
    <property type="entry name" value="AMP-dep_synth/lig_dom"/>
</dbReference>
<keyword evidence="3" id="KW-0067">ATP-binding</keyword>
<dbReference type="HOGENOM" id="CLU_718368_0_0_1"/>
<evidence type="ECO:0000313" key="6">
    <source>
        <dbReference type="Proteomes" id="UP000032180"/>
    </source>
</evidence>
<name>A0A0D9VMU8_9ORYZ</name>
<reference evidence="6" key="2">
    <citation type="submission" date="2013-12" db="EMBL/GenBank/DDBJ databases">
        <authorList>
            <person name="Yu Y."/>
            <person name="Lee S."/>
            <person name="de Baynast K."/>
            <person name="Wissotski M."/>
            <person name="Liu L."/>
            <person name="Talag J."/>
            <person name="Goicoechea J."/>
            <person name="Angelova A."/>
            <person name="Jetty R."/>
            <person name="Kudrna D."/>
            <person name="Golser W."/>
            <person name="Rivera L."/>
            <person name="Zhang J."/>
            <person name="Wing R."/>
        </authorList>
    </citation>
    <scope>NUCLEOTIDE SEQUENCE</scope>
</reference>
<dbReference type="GO" id="GO:0016878">
    <property type="term" value="F:acid-thiol ligase activity"/>
    <property type="evidence" value="ECO:0007669"/>
    <property type="project" value="UniProtKB-ARBA"/>
</dbReference>
<sequence length="385" mass="39100">MEQTFESAGDDAASFVLSRIPHSDTAAFAAATGAALSFAALRRAALSLAAGLRLGLGLHRGDAVMVISPNTLLLPPIVLGVLAAGGVVVAAAASTAVEIAAVARASGVVIVVAAPEVADKVAAAGIPVPVMLTSRSSDPRVLSAEELMDGGDPTAIDPTAAVRSRPSDVAIVFHTSATTATAMRHADVIAAVSTASSPSPDDDGARVCLACLPICSFHGLPLLALAMPAAGVTTVLLSSDPTAAAHGGGGVTDVVATPEVAAALAAQMSTTTLSSLRRVVVAPPFASAATRQVFRRRLPWVELTEMAGSPEKRMVTSASEQVHVTPTKLIQQIREKAHSVSVTSEAAASVPPLEKIQGDNFSKSTASKILREHPETCSEQVISKL</sequence>
<evidence type="ECO:0000256" key="1">
    <source>
        <dbReference type="ARBA" id="ARBA00022598"/>
    </source>
</evidence>
<dbReference type="AlphaFoldDB" id="A0A0D9VMU8"/>
<dbReference type="Gene3D" id="3.40.50.12780">
    <property type="entry name" value="N-terminal domain of ligase-like"/>
    <property type="match status" value="1"/>
</dbReference>
<dbReference type="GO" id="GO:0005524">
    <property type="term" value="F:ATP binding"/>
    <property type="evidence" value="ECO:0007669"/>
    <property type="project" value="UniProtKB-KW"/>
</dbReference>
<proteinExistence type="predicted"/>
<evidence type="ECO:0000313" key="5">
    <source>
        <dbReference type="EnsemblPlants" id="LPERR02G31210.1"/>
    </source>
</evidence>
<evidence type="ECO:0000259" key="4">
    <source>
        <dbReference type="Pfam" id="PF00501"/>
    </source>
</evidence>
<organism evidence="5 6">
    <name type="scientific">Leersia perrieri</name>
    <dbReference type="NCBI Taxonomy" id="77586"/>
    <lineage>
        <taxon>Eukaryota</taxon>
        <taxon>Viridiplantae</taxon>
        <taxon>Streptophyta</taxon>
        <taxon>Embryophyta</taxon>
        <taxon>Tracheophyta</taxon>
        <taxon>Spermatophyta</taxon>
        <taxon>Magnoliopsida</taxon>
        <taxon>Liliopsida</taxon>
        <taxon>Poales</taxon>
        <taxon>Poaceae</taxon>
        <taxon>BOP clade</taxon>
        <taxon>Oryzoideae</taxon>
        <taxon>Oryzeae</taxon>
        <taxon>Oryzinae</taxon>
        <taxon>Leersia</taxon>
    </lineage>
</organism>
<protein>
    <recommendedName>
        <fullName evidence="4">AMP-dependent synthetase/ligase domain-containing protein</fullName>
    </recommendedName>
</protein>
<dbReference type="eggNOG" id="KOG1176">
    <property type="taxonomic scope" value="Eukaryota"/>
</dbReference>
<dbReference type="SUPFAM" id="SSF56801">
    <property type="entry name" value="Acetyl-CoA synthetase-like"/>
    <property type="match status" value="1"/>
</dbReference>
<dbReference type="STRING" id="77586.A0A0D9VMU8"/>
<dbReference type="InterPro" id="IPR042099">
    <property type="entry name" value="ANL_N_sf"/>
</dbReference>
<dbReference type="GO" id="GO:0016405">
    <property type="term" value="F:CoA-ligase activity"/>
    <property type="evidence" value="ECO:0007669"/>
    <property type="project" value="TreeGrafter"/>
</dbReference>
<keyword evidence="6" id="KW-1185">Reference proteome</keyword>
<accession>A0A0D9VMU8</accession>
<dbReference type="EnsemblPlants" id="LPERR02G31210.1">
    <property type="protein sequence ID" value="LPERR02G31210.1"/>
    <property type="gene ID" value="LPERR02G31210"/>
</dbReference>
<dbReference type="PANTHER" id="PTHR24096:SF410">
    <property type="entry name" value="AMP-DEPENDENT SYNTHETASE_LIGASE DOMAIN-CONTAINING PROTEIN"/>
    <property type="match status" value="1"/>
</dbReference>
<feature type="domain" description="AMP-dependent synthetase/ligase" evidence="4">
    <location>
        <begin position="24"/>
        <end position="316"/>
    </location>
</feature>
<dbReference type="Gramene" id="LPERR02G31210.1">
    <property type="protein sequence ID" value="LPERR02G31210.1"/>
    <property type="gene ID" value="LPERR02G31210"/>
</dbReference>
<evidence type="ECO:0000256" key="2">
    <source>
        <dbReference type="ARBA" id="ARBA00022741"/>
    </source>
</evidence>
<dbReference type="Pfam" id="PF00501">
    <property type="entry name" value="AMP-binding"/>
    <property type="match status" value="1"/>
</dbReference>
<keyword evidence="1" id="KW-0436">Ligase</keyword>
<keyword evidence="2" id="KW-0547">Nucleotide-binding</keyword>
<dbReference type="Proteomes" id="UP000032180">
    <property type="component" value="Chromosome 2"/>
</dbReference>
<reference evidence="5" key="3">
    <citation type="submission" date="2015-04" db="UniProtKB">
        <authorList>
            <consortium name="EnsemblPlants"/>
        </authorList>
    </citation>
    <scope>IDENTIFICATION</scope>
</reference>
<evidence type="ECO:0000256" key="3">
    <source>
        <dbReference type="ARBA" id="ARBA00022840"/>
    </source>
</evidence>